<keyword evidence="6" id="KW-0677">Repeat</keyword>
<evidence type="ECO:0000256" key="9">
    <source>
        <dbReference type="ARBA" id="ARBA00023053"/>
    </source>
</evidence>
<evidence type="ECO:0000256" key="16">
    <source>
        <dbReference type="ARBA" id="ARBA00036239"/>
    </source>
</evidence>
<dbReference type="RefSeq" id="XP_032807121.1">
    <property type="nucleotide sequence ID" value="XM_032951230.1"/>
</dbReference>
<evidence type="ECO:0000256" key="3">
    <source>
        <dbReference type="ARBA" id="ARBA00022461"/>
    </source>
</evidence>
<feature type="compositionally biased region" description="Polar residues" evidence="19">
    <location>
        <begin position="1915"/>
        <end position="1929"/>
    </location>
</feature>
<proteinExistence type="inferred from homology"/>
<feature type="domain" description="Sodium ion transport-associated" evidence="21">
    <location>
        <begin position="901"/>
        <end position="1067"/>
    </location>
</feature>
<organism evidence="22 25">
    <name type="scientific">Petromyzon marinus</name>
    <name type="common">Sea lamprey</name>
    <dbReference type="NCBI Taxonomy" id="7757"/>
    <lineage>
        <taxon>Eukaryota</taxon>
        <taxon>Metazoa</taxon>
        <taxon>Chordata</taxon>
        <taxon>Craniata</taxon>
        <taxon>Vertebrata</taxon>
        <taxon>Cyclostomata</taxon>
        <taxon>Hyperoartia</taxon>
        <taxon>Petromyzontiformes</taxon>
        <taxon>Petromyzontidae</taxon>
        <taxon>Petromyzon</taxon>
    </lineage>
</organism>
<evidence type="ECO:0000256" key="10">
    <source>
        <dbReference type="ARBA" id="ARBA00023065"/>
    </source>
</evidence>
<keyword evidence="22" id="KW-1185">Reference proteome</keyword>
<gene>
    <name evidence="23 24 25 26 27" type="primary">LOC116940894</name>
</gene>
<keyword evidence="9 17" id="KW-0915">Sodium</keyword>
<comment type="similarity">
    <text evidence="17">Belongs to the sodium channel (TC 1.A.1.10) family.</text>
</comment>
<dbReference type="GO" id="GO:0086010">
    <property type="term" value="P:membrane depolarization during action potential"/>
    <property type="evidence" value="ECO:0007669"/>
    <property type="project" value="TreeGrafter"/>
</dbReference>
<evidence type="ECO:0000256" key="19">
    <source>
        <dbReference type="SAM" id="MobiDB-lite"/>
    </source>
</evidence>
<evidence type="ECO:0000256" key="12">
    <source>
        <dbReference type="ARBA" id="ARBA00023157"/>
    </source>
</evidence>
<evidence type="ECO:0000256" key="7">
    <source>
        <dbReference type="ARBA" id="ARBA00022882"/>
    </source>
</evidence>
<feature type="domain" description="Ion transport" evidence="20">
    <location>
        <begin position="1470"/>
        <end position="1726"/>
    </location>
</feature>
<evidence type="ECO:0000313" key="23">
    <source>
        <dbReference type="RefSeq" id="XP_032807117.1"/>
    </source>
</evidence>
<feature type="region of interest" description="Disordered" evidence="19">
    <location>
        <begin position="1021"/>
        <end position="1060"/>
    </location>
</feature>
<comment type="caution">
    <text evidence="17">Lacks conserved residue(s) required for the propagation of feature annotation.</text>
</comment>
<feature type="transmembrane region" description="Helical" evidence="17">
    <location>
        <begin position="246"/>
        <end position="265"/>
    </location>
</feature>
<keyword evidence="3 17" id="KW-0894">Sodium channel</keyword>
<feature type="transmembrane region" description="Helical" evidence="17">
    <location>
        <begin position="1150"/>
        <end position="1168"/>
    </location>
</feature>
<feature type="transmembrane region" description="Helical" evidence="17">
    <location>
        <begin position="1466"/>
        <end position="1489"/>
    </location>
</feature>
<keyword evidence="10 17" id="KW-0406">Ion transport</keyword>
<evidence type="ECO:0000256" key="1">
    <source>
        <dbReference type="ARBA" id="ARBA00004651"/>
    </source>
</evidence>
<dbReference type="CDD" id="cd13433">
    <property type="entry name" value="Na_channel_gate"/>
    <property type="match status" value="1"/>
</dbReference>
<evidence type="ECO:0000259" key="20">
    <source>
        <dbReference type="Pfam" id="PF00520"/>
    </source>
</evidence>
<feature type="transmembrane region" description="Helical" evidence="17">
    <location>
        <begin position="1217"/>
        <end position="1237"/>
    </location>
</feature>
<keyword evidence="8 17" id="KW-1133">Transmembrane helix</keyword>
<keyword evidence="7 17" id="KW-0851">Voltage-gated channel</keyword>
<dbReference type="GO" id="GO:0019228">
    <property type="term" value="P:neuronal action potential"/>
    <property type="evidence" value="ECO:0007669"/>
    <property type="project" value="TreeGrafter"/>
</dbReference>
<evidence type="ECO:0000259" key="21">
    <source>
        <dbReference type="Pfam" id="PF06512"/>
    </source>
</evidence>
<evidence type="ECO:0000313" key="22">
    <source>
        <dbReference type="Proteomes" id="UP001318040"/>
    </source>
</evidence>
<feature type="transmembrane region" description="Helical" evidence="17">
    <location>
        <begin position="1589"/>
        <end position="1617"/>
    </location>
</feature>
<evidence type="ECO:0000256" key="8">
    <source>
        <dbReference type="ARBA" id="ARBA00022989"/>
    </source>
</evidence>
<dbReference type="FunFam" id="1.20.120.350:FF:000002">
    <property type="entry name" value="Sodium channel protein"/>
    <property type="match status" value="1"/>
</dbReference>
<evidence type="ECO:0000256" key="6">
    <source>
        <dbReference type="ARBA" id="ARBA00022737"/>
    </source>
</evidence>
<feature type="transmembrane region" description="Helical" evidence="17">
    <location>
        <begin position="1501"/>
        <end position="1519"/>
    </location>
</feature>
<evidence type="ECO:0000256" key="13">
    <source>
        <dbReference type="ARBA" id="ARBA00023180"/>
    </source>
</evidence>
<dbReference type="Gene3D" id="1.10.287.70">
    <property type="match status" value="4"/>
</dbReference>
<dbReference type="PANTHER" id="PTHR10037">
    <property type="entry name" value="VOLTAGE-GATED CATION CHANNEL CALCIUM AND SODIUM"/>
    <property type="match status" value="1"/>
</dbReference>
<feature type="region of interest" description="Disordered" evidence="19">
    <location>
        <begin position="433"/>
        <end position="461"/>
    </location>
</feature>
<dbReference type="KEGG" id="pmrn:116940894"/>
<keyword evidence="2 17" id="KW-0813">Transport</keyword>
<feature type="transmembrane region" description="Helical" evidence="17">
    <location>
        <begin position="773"/>
        <end position="806"/>
    </location>
</feature>
<dbReference type="Gene3D" id="1.20.5.1190">
    <property type="entry name" value="iswi atpase"/>
    <property type="match status" value="1"/>
</dbReference>
<feature type="transmembrane region" description="Helical" evidence="17">
    <location>
        <begin position="1388"/>
        <end position="1412"/>
    </location>
</feature>
<feature type="transmembrane region" description="Helical" evidence="17">
    <location>
        <begin position="191"/>
        <end position="211"/>
    </location>
</feature>
<dbReference type="InterPro" id="IPR005821">
    <property type="entry name" value="Ion_trans_dom"/>
</dbReference>
<name>A0AAJ7SXM3_PETMA</name>
<keyword evidence="11 17" id="KW-0472">Membrane</keyword>
<dbReference type="InterPro" id="IPR043203">
    <property type="entry name" value="VGCC_Ca_Na"/>
</dbReference>
<evidence type="ECO:0000256" key="15">
    <source>
        <dbReference type="ARBA" id="ARBA00023303"/>
    </source>
</evidence>
<dbReference type="FunFam" id="1.20.120.350:FF:000075">
    <property type="entry name" value="Sodium channel protein"/>
    <property type="match status" value="1"/>
</dbReference>
<dbReference type="Gene3D" id="1.20.120.350">
    <property type="entry name" value="Voltage-gated potassium channels. Chain C"/>
    <property type="match status" value="4"/>
</dbReference>
<feature type="transmembrane region" description="Helical" evidence="17">
    <location>
        <begin position="123"/>
        <end position="146"/>
    </location>
</feature>
<dbReference type="Pfam" id="PF00520">
    <property type="entry name" value="Ion_trans"/>
    <property type="match status" value="4"/>
</dbReference>
<evidence type="ECO:0000313" key="27">
    <source>
        <dbReference type="RefSeq" id="XP_032807122.1"/>
    </source>
</evidence>
<dbReference type="RefSeq" id="XP_032807118.1">
    <property type="nucleotide sequence ID" value="XM_032951227.1"/>
</dbReference>
<feature type="domain" description="Ion transport" evidence="20">
    <location>
        <begin position="126"/>
        <end position="404"/>
    </location>
</feature>
<dbReference type="FunFam" id="1.10.238.10:FF:000002">
    <property type="entry name" value="Sodium channel protein"/>
    <property type="match status" value="1"/>
</dbReference>
<dbReference type="RefSeq" id="XP_032807117.1">
    <property type="nucleotide sequence ID" value="XM_032951226.1"/>
</dbReference>
<dbReference type="FunFam" id="1.20.120.350:FF:000004">
    <property type="entry name" value="Sodium channel protein"/>
    <property type="match status" value="1"/>
</dbReference>
<feature type="transmembrane region" description="Helical" evidence="17">
    <location>
        <begin position="663"/>
        <end position="680"/>
    </location>
</feature>
<dbReference type="GO" id="GO:0005248">
    <property type="term" value="F:voltage-gated sodium channel activity"/>
    <property type="evidence" value="ECO:0007669"/>
    <property type="project" value="InterPro"/>
</dbReference>
<evidence type="ECO:0000313" key="25">
    <source>
        <dbReference type="RefSeq" id="XP_032807119.1"/>
    </source>
</evidence>
<protein>
    <recommendedName>
        <fullName evidence="17">Sodium channel protein</fullName>
    </recommendedName>
</protein>
<evidence type="ECO:0000256" key="14">
    <source>
        <dbReference type="ARBA" id="ARBA00023201"/>
    </source>
</evidence>
<evidence type="ECO:0000256" key="11">
    <source>
        <dbReference type="ARBA" id="ARBA00023136"/>
    </source>
</evidence>
<dbReference type="FunFam" id="1.20.120.350:FF:000003">
    <property type="entry name" value="Voltage-dependent sodium channel"/>
    <property type="match status" value="1"/>
</dbReference>
<feature type="compositionally biased region" description="Basic and acidic residues" evidence="19">
    <location>
        <begin position="1030"/>
        <end position="1049"/>
    </location>
</feature>
<dbReference type="Pfam" id="PF06512">
    <property type="entry name" value="Na_trans_assoc"/>
    <property type="match status" value="1"/>
</dbReference>
<dbReference type="InterPro" id="IPR018247">
    <property type="entry name" value="EF_Hand_1_Ca_BS"/>
</dbReference>
<evidence type="ECO:0000256" key="2">
    <source>
        <dbReference type="ARBA" id="ARBA00022448"/>
    </source>
</evidence>
<comment type="catalytic activity">
    <reaction evidence="16">
        <text>Na(+)(in) = Na(+)(out)</text>
        <dbReference type="Rhea" id="RHEA:34963"/>
        <dbReference type="ChEBI" id="CHEBI:29101"/>
    </reaction>
</comment>
<dbReference type="PRINTS" id="PR00170">
    <property type="entry name" value="NACHANNEL"/>
</dbReference>
<keyword evidence="14 17" id="KW-0739">Sodium transport</keyword>
<accession>A0AAJ7SXM3</accession>
<dbReference type="InterPro" id="IPR027359">
    <property type="entry name" value="Volt_channel_dom_sf"/>
</dbReference>
<sequence>MSCMVGIPQSSGFFRHFTKESVARIEEQIAWEKERKADKDSTVVIEKVKPLNFLEADRTMPFVYGEVPQKMISEPLEDLDPYYRNKMTFLVLNKGKTIFRFNACKALCLFTVFNPIRRISIKILTHSLFTILIMATILTNCVFMAINTELKVVEYVFTAIYMFEALVKILARGFFFGAFTYLRDPWNWLDLAVLVIACFTSIPGFANLSALRMFRVMRALKTISVVPGLKTIVRALIQSVKKLSDVTILTLFCLSIFALIALQLFKGNLKNKCVRWPIPGNSNFINISQYLEDKDNYYFHKNVPLLCSNSSENNTCPDGFICFKAGKNPNYGYTNYDNFGWAFLSLFRLMTQDYWENLYQLTLRASGKVYMIFFVMVIFLGSFYLINLILAVVAKSYEEQNQATQQEAERKKDELQEMLEQLKIQKEDQVAMATGQSRRPSCYRSRMASEQSHGSDAGSVTGVLAVPRGLERRDTLLPEASENGNDLSQQPSRKVYVMHPDDRQECDNAGSLLSIVMSATPQRVSMGSVFRGSDDLMLNGRQINREGDTGSFQDVPYQPWLECMPLGSGNSQSSEGGKTMEHLGFEGTMRMRSDSFQISADFLDDPISRERAMSAISAIEEEEKKTKCPPCWDRFVNKFLIWTCCPFWKRVKRLAKIVVMDPFADLFITLCIIINTVFMAMEHYPMKPEFQAMLDTGNKLFTAIFAAEMVLKLVALDPFYYFQQKWNIFDSCIVTLSFVELGLTGVDGLSVLRSFRLLRVFKLAKSWPTMNALIKIIGNAVGALGNLTIILVIVIFIFAVVGVQLFAKHYDENKAMQIIPNECPLRWHMRDFFHSFLIVFRILCGEWIENMWICMELAGQPLCIVVFMMVLIFGNLVVLNLFLALLLSSFCAENFTAADDDTEATNMKIALGRIRNGIAYVASSIHRFICKVLRCGKVPDSRQKIDIVKLEQMKNVSGGFAGTNGANHVHNVVSNGSMSSMAVPVAMAELESDIPDHGSTLTGYSTQSLGSSLVDEAMEGEATDGVLASEEEKTKQQEEEEEAEKKYGEPEIVESGPGDCFPNGVTHETMVSSTVEKLVAEATQGSGGWNMAASLAIHNGSERLCKVEPPHGNSLVARNFPCCNVDVKRGCCLPCWTLRRTCFTIVEHNWFETFIIFMILLSSGALAFEDVYIDQRKMLKTLLEYADKVFTFIFIIEMLLKWVAYGFKNYFTNAWCLLDFVIVGVSVTSLIATIIGYDQLTAIKSLRTLRALRPLRALSRFEGMRVVVNALVGAIPSIMNVLLVCLIFWLIFSIMGVNFFKGKFSKCVNSTDDSTMNESIIPNQNACLEQSPSLRWKNLPVNFDNVASGYLALLQVSTFKGWMDIMYAAVDSRQNNTEQPRFEESLGYYLFFVIFIIFGAFFILNLFIGVIIDNFNQQKKKFGGEDIFLTEEQRKYHNAMKKLGSKKPRKPVPRPNNKYQGMAYDLVHWQAFEIGIMVLICLNMLTMMIEADEQSEAMKTALNITNIVFIGIFTTECVLKMFALRQYFFTFPWNVFDFAVVTLSVFDLAMADNSWLSNIVEPTLFRVVRLFRVGRILRLIRGAQGIRTLLFALLMSLPALFNIGLLLFVVMFIFSVFGMSNFGYLKHTAGIDEIFNFETFGGSMLCLFQITTSAGWDGLLAPTLLSKEPDCEPEAVHVGTNVVGNCGNKAIGCAFFVTYIIISFLIVVNMYIAVILENFNVATAESSEPLSEDDFEMFYDIWGKFDPNATQFISFTELPNFIDSLDEPLRVPKPNQLAVAVMDLPIVEGDRIHCLEVLFALTKRVLGQGEGLEGLREQMEERFIAANPEQVNLEPVTTTLQRQQQEMAALKIQKAYRKYLESLPPEGGPARLAALREMRRASKVRDHIATVVMAKRQMASVEALSSSGEDEGLTAASSNGKISEISKTG</sequence>
<dbReference type="InterPro" id="IPR001696">
    <property type="entry name" value="Na_channel_asu"/>
</dbReference>
<evidence type="ECO:0000313" key="24">
    <source>
        <dbReference type="RefSeq" id="XP_032807118.1"/>
    </source>
</evidence>
<feature type="coiled-coil region" evidence="18">
    <location>
        <begin position="394"/>
        <end position="432"/>
    </location>
</feature>
<evidence type="ECO:0000256" key="4">
    <source>
        <dbReference type="ARBA" id="ARBA00022475"/>
    </source>
</evidence>
<dbReference type="RefSeq" id="XP_032807122.1">
    <property type="nucleotide sequence ID" value="XM_032951231.1"/>
</dbReference>
<keyword evidence="4" id="KW-1003">Cell membrane</keyword>
<feature type="transmembrane region" description="Helical" evidence="17">
    <location>
        <begin position="1693"/>
        <end position="1716"/>
    </location>
</feature>
<dbReference type="SUPFAM" id="SSF81324">
    <property type="entry name" value="Voltage-gated potassium channels"/>
    <property type="match status" value="4"/>
</dbReference>
<dbReference type="FunFam" id="1.10.287.70:FF:000049">
    <property type="entry name" value="Voltage-dependent sodium channel 2"/>
    <property type="match status" value="1"/>
</dbReference>
<dbReference type="GO" id="GO:0001518">
    <property type="term" value="C:voltage-gated sodium channel complex"/>
    <property type="evidence" value="ECO:0007669"/>
    <property type="project" value="UniProtKB-UniRule"/>
</dbReference>
<feature type="domain" description="Ion transport" evidence="20">
    <location>
        <begin position="662"/>
        <end position="890"/>
    </location>
</feature>
<keyword evidence="13" id="KW-0325">Glycoprotein</keyword>
<reference evidence="23 24" key="1">
    <citation type="submission" date="2025-04" db="UniProtKB">
        <authorList>
            <consortium name="RefSeq"/>
        </authorList>
    </citation>
    <scope>IDENTIFICATION</scope>
    <source>
        <tissue evidence="23 24">Sperm</tissue>
    </source>
</reference>
<feature type="transmembrane region" description="Helical" evidence="17">
    <location>
        <begin position="369"/>
        <end position="394"/>
    </location>
</feature>
<keyword evidence="18" id="KW-0175">Coiled coil</keyword>
<keyword evidence="15 17" id="KW-0407">Ion channel</keyword>
<feature type="transmembrane region" description="Helical" evidence="17">
    <location>
        <begin position="862"/>
        <end position="887"/>
    </location>
</feature>
<dbReference type="Proteomes" id="UP001318040">
    <property type="component" value="Chromosome 10"/>
</dbReference>
<comment type="function">
    <text evidence="17">Mediates the voltage-dependent sodium ion permeability of excitable membranes. Assuming opened or closed conformations in response to the voltage difference across the membrane, the protein forms a sodium-selective channel through which Na(+) ions may pass in accordance with their electrochemical gradient.</text>
</comment>
<dbReference type="PANTHER" id="PTHR10037:SF288">
    <property type="entry name" value="SODIUM CHANNEL PROTEIN PARA"/>
    <property type="match status" value="1"/>
</dbReference>
<evidence type="ECO:0000256" key="18">
    <source>
        <dbReference type="SAM" id="Coils"/>
    </source>
</evidence>
<feature type="domain" description="Ion transport" evidence="20">
    <location>
        <begin position="1148"/>
        <end position="1421"/>
    </location>
</feature>
<dbReference type="InterPro" id="IPR010526">
    <property type="entry name" value="Na_trans_assoc_dom"/>
</dbReference>
<feature type="transmembrane region" description="Helical" evidence="17">
    <location>
        <begin position="158"/>
        <end position="179"/>
    </location>
</feature>
<comment type="subcellular location">
    <subcellularLocation>
        <location evidence="1 17">Cell membrane</location>
        <topology evidence="1 17">Multi-pass membrane protein</topology>
    </subcellularLocation>
</comment>
<keyword evidence="12" id="KW-1015">Disulfide bond</keyword>
<evidence type="ECO:0000256" key="5">
    <source>
        <dbReference type="ARBA" id="ARBA00022692"/>
    </source>
</evidence>
<keyword evidence="5 17" id="KW-0812">Transmembrane</keyword>
<dbReference type="InterPro" id="IPR044564">
    <property type="entry name" value="Na_chnl_inactivation_gate"/>
</dbReference>
<dbReference type="Gene3D" id="1.10.238.10">
    <property type="entry name" value="EF-hand"/>
    <property type="match status" value="1"/>
</dbReference>
<evidence type="ECO:0000256" key="17">
    <source>
        <dbReference type="RuleBase" id="RU361132"/>
    </source>
</evidence>
<dbReference type="PROSITE" id="PS00018">
    <property type="entry name" value="EF_HAND_1"/>
    <property type="match status" value="1"/>
</dbReference>
<dbReference type="FunFam" id="1.10.287.70:FF:000001">
    <property type="entry name" value="Sodium channel protein"/>
    <property type="match status" value="1"/>
</dbReference>
<feature type="transmembrane region" description="Helical" evidence="17">
    <location>
        <begin position="1189"/>
        <end position="1205"/>
    </location>
</feature>
<feature type="region of interest" description="Disordered" evidence="19">
    <location>
        <begin position="1903"/>
        <end position="1929"/>
    </location>
</feature>
<dbReference type="RefSeq" id="XP_032807119.1">
    <property type="nucleotide sequence ID" value="XM_032951228.1"/>
</dbReference>
<feature type="transmembrane region" description="Helical" evidence="17">
    <location>
        <begin position="1266"/>
        <end position="1292"/>
    </location>
</feature>
<evidence type="ECO:0000313" key="26">
    <source>
        <dbReference type="RefSeq" id="XP_032807121.1"/>
    </source>
</evidence>
<feature type="transmembrane region" description="Helical" evidence="17">
    <location>
        <begin position="700"/>
        <end position="722"/>
    </location>
</feature>